<name>A0A317C1F9_9GAMM</name>
<dbReference type="Gene3D" id="2.40.128.110">
    <property type="entry name" value="Lipid/polyisoprenoid-binding, YceI-like"/>
    <property type="match status" value="1"/>
</dbReference>
<dbReference type="InterPro" id="IPR036761">
    <property type="entry name" value="TTHA0802/YceI-like_sf"/>
</dbReference>
<gene>
    <name evidence="3" type="ORF">DKW60_22435</name>
</gene>
<dbReference type="SMART" id="SM00867">
    <property type="entry name" value="YceI"/>
    <property type="match status" value="1"/>
</dbReference>
<evidence type="ECO:0000259" key="2">
    <source>
        <dbReference type="SMART" id="SM00867"/>
    </source>
</evidence>
<accession>A0A317C1F9</accession>
<dbReference type="EMBL" id="QGKM01000111">
    <property type="protein sequence ID" value="PWQ92187.1"/>
    <property type="molecule type" value="Genomic_DNA"/>
</dbReference>
<keyword evidence="4" id="KW-1185">Reference proteome</keyword>
<dbReference type="PIRSF" id="PIRSF029811">
    <property type="entry name" value="UCP029811"/>
    <property type="match status" value="1"/>
</dbReference>
<dbReference type="PANTHER" id="PTHR34406">
    <property type="entry name" value="PROTEIN YCEI"/>
    <property type="match status" value="1"/>
</dbReference>
<dbReference type="AlphaFoldDB" id="A0A317C1F9"/>
<dbReference type="SUPFAM" id="SSF101874">
    <property type="entry name" value="YceI-like"/>
    <property type="match status" value="1"/>
</dbReference>
<proteinExistence type="predicted"/>
<keyword evidence="1" id="KW-0732">Signal</keyword>
<protein>
    <submittedName>
        <fullName evidence="3">YceI family protein</fullName>
    </submittedName>
</protein>
<sequence>MMFKGTTIIVAAISAGLLSATAQANWTLNQEESSIYFATVKNATTSEVHQFKMLGGEITEGGKASLVIKLASVDTANPIRDERMQKQLFETDKYPDATVSVDLGSEGVKVGSQMLTATLNLHGVDKEISTQVFVEQDGKSIKVSSLAPLVISAPDFSLDKGIEALRSLAALTSINLTVPVTFRLVYDMQK</sequence>
<feature type="chain" id="PRO_5016385439" evidence="1">
    <location>
        <begin position="25"/>
        <end position="190"/>
    </location>
</feature>
<feature type="signal peptide" evidence="1">
    <location>
        <begin position="1"/>
        <end position="24"/>
    </location>
</feature>
<dbReference type="Proteomes" id="UP000245539">
    <property type="component" value="Unassembled WGS sequence"/>
</dbReference>
<dbReference type="PANTHER" id="PTHR34406:SF1">
    <property type="entry name" value="PROTEIN YCEI"/>
    <property type="match status" value="1"/>
</dbReference>
<reference evidence="3 4" key="1">
    <citation type="submission" date="2018-05" db="EMBL/GenBank/DDBJ databases">
        <title>Leucothrix arctica sp. nov., isolated from Arctic seawater.</title>
        <authorList>
            <person name="Choi A."/>
            <person name="Baek K."/>
        </authorList>
    </citation>
    <scope>NUCLEOTIDE SEQUENCE [LARGE SCALE GENOMIC DNA]</scope>
    <source>
        <strain evidence="3 4">JCM 18388</strain>
    </source>
</reference>
<feature type="domain" description="Lipid/polyisoprenoid-binding YceI-like" evidence="2">
    <location>
        <begin position="25"/>
        <end position="187"/>
    </location>
</feature>
<dbReference type="OrthoDB" id="9793816at2"/>
<dbReference type="InterPro" id="IPR007372">
    <property type="entry name" value="Lipid/polyisoprenoid-bd_YceI"/>
</dbReference>
<evidence type="ECO:0000313" key="4">
    <source>
        <dbReference type="Proteomes" id="UP000245539"/>
    </source>
</evidence>
<organism evidence="3 4">
    <name type="scientific">Leucothrix pacifica</name>
    <dbReference type="NCBI Taxonomy" id="1247513"/>
    <lineage>
        <taxon>Bacteria</taxon>
        <taxon>Pseudomonadati</taxon>
        <taxon>Pseudomonadota</taxon>
        <taxon>Gammaproteobacteria</taxon>
        <taxon>Thiotrichales</taxon>
        <taxon>Thiotrichaceae</taxon>
        <taxon>Leucothrix</taxon>
    </lineage>
</organism>
<comment type="caution">
    <text evidence="3">The sequence shown here is derived from an EMBL/GenBank/DDBJ whole genome shotgun (WGS) entry which is preliminary data.</text>
</comment>
<evidence type="ECO:0000313" key="3">
    <source>
        <dbReference type="EMBL" id="PWQ92187.1"/>
    </source>
</evidence>
<dbReference type="Pfam" id="PF04264">
    <property type="entry name" value="YceI"/>
    <property type="match status" value="1"/>
</dbReference>
<dbReference type="InterPro" id="IPR027016">
    <property type="entry name" value="UCP029811"/>
</dbReference>
<evidence type="ECO:0000256" key="1">
    <source>
        <dbReference type="SAM" id="SignalP"/>
    </source>
</evidence>